<dbReference type="Pfam" id="PF00072">
    <property type="entry name" value="Response_reg"/>
    <property type="match status" value="1"/>
</dbReference>
<dbReference type="PROSITE" id="PS50110">
    <property type="entry name" value="RESPONSE_REGULATORY"/>
    <property type="match status" value="1"/>
</dbReference>
<dbReference type="GO" id="GO:0006935">
    <property type="term" value="P:chemotaxis"/>
    <property type="evidence" value="ECO:0007669"/>
    <property type="project" value="UniProtKB-UniRule"/>
</dbReference>
<comment type="function">
    <text evidence="5">Involved in chemotaxis. Part of a chemotaxis signal transduction system that modulates chemotaxis in response to various stimuli. Catalyzes the demethylation of specific methylglutamate residues introduced into the chemoreceptors (methyl-accepting chemotaxis proteins or MCP) by CheR. Also mediates the irreversible deamidation of specific glutamine residues to glutamic acid.</text>
</comment>
<keyword evidence="3 5" id="KW-0378">Hydrolase</keyword>
<feature type="domain" description="CheB-type methylesterase" evidence="9">
    <location>
        <begin position="153"/>
        <end position="348"/>
    </location>
</feature>
<dbReference type="GO" id="GO:0008984">
    <property type="term" value="F:protein-glutamate methylesterase activity"/>
    <property type="evidence" value="ECO:0007669"/>
    <property type="project" value="UniProtKB-UniRule"/>
</dbReference>
<gene>
    <name evidence="5" type="primary">cheB</name>
    <name evidence="10" type="ORF">SAMN05216179_2197</name>
</gene>
<feature type="domain" description="Response regulatory" evidence="8">
    <location>
        <begin position="5"/>
        <end position="122"/>
    </location>
</feature>
<comment type="domain">
    <text evidence="5">Contains a C-terminal catalytic domain, and an N-terminal region which modulates catalytic activity.</text>
</comment>
<dbReference type="RefSeq" id="WP_073201897.1">
    <property type="nucleotide sequence ID" value="NZ_FRCZ01000004.1"/>
</dbReference>
<dbReference type="NCBIfam" id="NF001965">
    <property type="entry name" value="PRK00742.1"/>
    <property type="match status" value="1"/>
</dbReference>
<dbReference type="PANTHER" id="PTHR42872:SF6">
    <property type="entry name" value="PROTEIN-GLUTAMATE METHYLESTERASE_PROTEIN-GLUTAMINE GLUTAMINASE"/>
    <property type="match status" value="1"/>
</dbReference>
<evidence type="ECO:0000259" key="8">
    <source>
        <dbReference type="PROSITE" id="PS50110"/>
    </source>
</evidence>
<sequence>MNKKNVLVVDDSAFMRKMISDIINTSSSLAVIDTARNGQDALAKVKKLKPDVVTLDVEMPLMDGISTLRAVMREIPTPVVMLSSLTKSGADKTIEAMSYGAVDFIAKPSGSISLNIKDIEAKIVKKVEHATQANYHLVTKQTQKVDKNTYKPIISNRPIVAIGSSTGGPRALQQIITQLPTNLKAPVVIVQHMPKGFTKSLAERLDKLSNVSVKEVEDGDLIEQSNVYLAPGGKQFKVKEVNHQFVAEVKQDLPVNGHQPAVDVLFESISELSDCHPIAVVLTGMGSDGAKGIIQLKKKHPRTITITQSKDTCVVYGMPQSAEKTGLVDYVKDLENISEILVQKIPKKR</sequence>
<dbReference type="InterPro" id="IPR035909">
    <property type="entry name" value="CheB_C"/>
</dbReference>
<keyword evidence="1 5" id="KW-0963">Cytoplasm</keyword>
<dbReference type="PANTHER" id="PTHR42872">
    <property type="entry name" value="PROTEIN-GLUTAMATE METHYLESTERASE/PROTEIN-GLUTAMINE GLUTAMINASE"/>
    <property type="match status" value="1"/>
</dbReference>
<dbReference type="STRING" id="1027249.SAMN05216179_2197"/>
<proteinExistence type="inferred from homology"/>
<comment type="catalytic activity">
    <reaction evidence="5">
        <text>L-glutaminyl-[protein] + H2O = L-glutamyl-[protein] + NH4(+)</text>
        <dbReference type="Rhea" id="RHEA:16441"/>
        <dbReference type="Rhea" id="RHEA-COMP:10207"/>
        <dbReference type="Rhea" id="RHEA-COMP:10208"/>
        <dbReference type="ChEBI" id="CHEBI:15377"/>
        <dbReference type="ChEBI" id="CHEBI:28938"/>
        <dbReference type="ChEBI" id="CHEBI:29973"/>
        <dbReference type="ChEBI" id="CHEBI:30011"/>
        <dbReference type="EC" id="3.5.1.44"/>
    </reaction>
</comment>
<evidence type="ECO:0000313" key="11">
    <source>
        <dbReference type="Proteomes" id="UP000184184"/>
    </source>
</evidence>
<feature type="active site" evidence="5 6">
    <location>
        <position position="288"/>
    </location>
</feature>
<feature type="modified residue" description="4-aspartylphosphate" evidence="5 7">
    <location>
        <position position="56"/>
    </location>
</feature>
<evidence type="ECO:0000256" key="5">
    <source>
        <dbReference type="HAMAP-Rule" id="MF_00099"/>
    </source>
</evidence>
<dbReference type="OrthoDB" id="9793421at2"/>
<dbReference type="EMBL" id="FRCZ01000004">
    <property type="protein sequence ID" value="SHN16422.1"/>
    <property type="molecule type" value="Genomic_DNA"/>
</dbReference>
<dbReference type="SUPFAM" id="SSF52738">
    <property type="entry name" value="Methylesterase CheB, C-terminal domain"/>
    <property type="match status" value="1"/>
</dbReference>
<evidence type="ECO:0000256" key="3">
    <source>
        <dbReference type="ARBA" id="ARBA00022801"/>
    </source>
</evidence>
<dbReference type="AlphaFoldDB" id="A0A1M7PH80"/>
<comment type="similarity">
    <text evidence="5">Belongs to the CheB family.</text>
</comment>
<evidence type="ECO:0000313" key="10">
    <source>
        <dbReference type="EMBL" id="SHN16422.1"/>
    </source>
</evidence>
<dbReference type="Gene3D" id="3.40.50.180">
    <property type="entry name" value="Methylesterase CheB, C-terminal domain"/>
    <property type="match status" value="1"/>
</dbReference>
<dbReference type="Gene3D" id="3.40.50.2300">
    <property type="match status" value="1"/>
</dbReference>
<comment type="catalytic activity">
    <reaction evidence="4 5">
        <text>[protein]-L-glutamate 5-O-methyl ester + H2O = L-glutamyl-[protein] + methanol + H(+)</text>
        <dbReference type="Rhea" id="RHEA:23236"/>
        <dbReference type="Rhea" id="RHEA-COMP:10208"/>
        <dbReference type="Rhea" id="RHEA-COMP:10311"/>
        <dbReference type="ChEBI" id="CHEBI:15377"/>
        <dbReference type="ChEBI" id="CHEBI:15378"/>
        <dbReference type="ChEBI" id="CHEBI:17790"/>
        <dbReference type="ChEBI" id="CHEBI:29973"/>
        <dbReference type="ChEBI" id="CHEBI:82795"/>
        <dbReference type="EC" id="3.1.1.61"/>
    </reaction>
</comment>
<evidence type="ECO:0000256" key="1">
    <source>
        <dbReference type="ARBA" id="ARBA00022490"/>
    </source>
</evidence>
<name>A0A1M7PH80_9BACI</name>
<dbReference type="SMART" id="SM00448">
    <property type="entry name" value="REC"/>
    <property type="match status" value="1"/>
</dbReference>
<dbReference type="Proteomes" id="UP000184184">
    <property type="component" value="Unassembled WGS sequence"/>
</dbReference>
<dbReference type="EC" id="3.5.1.44" evidence="5"/>
<dbReference type="Pfam" id="PF01339">
    <property type="entry name" value="CheB_methylest"/>
    <property type="match status" value="1"/>
</dbReference>
<evidence type="ECO:0000256" key="2">
    <source>
        <dbReference type="ARBA" id="ARBA00022500"/>
    </source>
</evidence>
<dbReference type="InterPro" id="IPR008248">
    <property type="entry name" value="CheB-like"/>
</dbReference>
<accession>A0A1M7PH80</accession>
<feature type="active site" evidence="5 6">
    <location>
        <position position="192"/>
    </location>
</feature>
<evidence type="ECO:0000256" key="4">
    <source>
        <dbReference type="ARBA" id="ARBA00048267"/>
    </source>
</evidence>
<evidence type="ECO:0000256" key="6">
    <source>
        <dbReference type="PROSITE-ProRule" id="PRU00050"/>
    </source>
</evidence>
<keyword evidence="2 5" id="KW-0145">Chemotaxis</keyword>
<dbReference type="GO" id="GO:0000156">
    <property type="term" value="F:phosphorelay response regulator activity"/>
    <property type="evidence" value="ECO:0007669"/>
    <property type="project" value="InterPro"/>
</dbReference>
<dbReference type="SUPFAM" id="SSF52172">
    <property type="entry name" value="CheY-like"/>
    <property type="match status" value="1"/>
</dbReference>
<keyword evidence="5 7" id="KW-0597">Phosphoprotein</keyword>
<dbReference type="PIRSF" id="PIRSF000876">
    <property type="entry name" value="RR_chemtxs_CheB"/>
    <property type="match status" value="1"/>
</dbReference>
<dbReference type="InterPro" id="IPR011006">
    <property type="entry name" value="CheY-like_superfamily"/>
</dbReference>
<dbReference type="GO" id="GO:0005737">
    <property type="term" value="C:cytoplasm"/>
    <property type="evidence" value="ECO:0007669"/>
    <property type="project" value="UniProtKB-SubCell"/>
</dbReference>
<reference evidence="10 11" key="1">
    <citation type="submission" date="2016-11" db="EMBL/GenBank/DDBJ databases">
        <authorList>
            <person name="Jaros S."/>
            <person name="Januszkiewicz K."/>
            <person name="Wedrychowicz H."/>
        </authorList>
    </citation>
    <scope>NUCLEOTIDE SEQUENCE [LARGE SCALE GENOMIC DNA]</scope>
    <source>
        <strain evidence="10 11">CGMCC 1.10681</strain>
    </source>
</reference>
<keyword evidence="11" id="KW-1185">Reference proteome</keyword>
<dbReference type="InterPro" id="IPR001789">
    <property type="entry name" value="Sig_transdc_resp-reg_receiver"/>
</dbReference>
<comment type="PTM">
    <text evidence="5">Phosphorylated by CheA. Phosphorylation of the N-terminal regulatory domain activates the methylesterase activity.</text>
</comment>
<comment type="subcellular location">
    <subcellularLocation>
        <location evidence="5">Cytoplasm</location>
    </subcellularLocation>
</comment>
<dbReference type="PROSITE" id="PS50122">
    <property type="entry name" value="CHEB"/>
    <property type="match status" value="1"/>
</dbReference>
<dbReference type="HAMAP" id="MF_00099">
    <property type="entry name" value="CheB_chemtxs"/>
    <property type="match status" value="1"/>
</dbReference>
<protein>
    <recommendedName>
        <fullName evidence="5">Protein-glutamate methylesterase/protein-glutamine glutaminase</fullName>
        <ecNumber evidence="5">3.1.1.61</ecNumber>
        <ecNumber evidence="5">3.5.1.44</ecNumber>
    </recommendedName>
</protein>
<dbReference type="CDD" id="cd16432">
    <property type="entry name" value="CheB_Rec"/>
    <property type="match status" value="1"/>
</dbReference>
<evidence type="ECO:0000259" key="9">
    <source>
        <dbReference type="PROSITE" id="PS50122"/>
    </source>
</evidence>
<dbReference type="GO" id="GO:0050568">
    <property type="term" value="F:protein-glutamine glutaminase activity"/>
    <property type="evidence" value="ECO:0007669"/>
    <property type="project" value="UniProtKB-UniRule"/>
</dbReference>
<feature type="active site" evidence="5 6">
    <location>
        <position position="165"/>
    </location>
</feature>
<evidence type="ECO:0000256" key="7">
    <source>
        <dbReference type="PROSITE-ProRule" id="PRU00169"/>
    </source>
</evidence>
<dbReference type="InterPro" id="IPR000673">
    <property type="entry name" value="Sig_transdc_resp-reg_Me-estase"/>
</dbReference>
<dbReference type="EC" id="3.1.1.61" evidence="5"/>
<organism evidence="10 11">
    <name type="scientific">Gracilibacillus kekensis</name>
    <dbReference type="NCBI Taxonomy" id="1027249"/>
    <lineage>
        <taxon>Bacteria</taxon>
        <taxon>Bacillati</taxon>
        <taxon>Bacillota</taxon>
        <taxon>Bacilli</taxon>
        <taxon>Bacillales</taxon>
        <taxon>Bacillaceae</taxon>
        <taxon>Gracilibacillus</taxon>
    </lineage>
</organism>
<dbReference type="CDD" id="cd17541">
    <property type="entry name" value="REC_CheB-like"/>
    <property type="match status" value="1"/>
</dbReference>